<sequence>MMRNFVALSVLVFAFACSSSRFHETTVKLENQWDTIRPLANPDKGWYHHLLDNGIDKYLIQDEDDLFGFPGMDHLYLRLCWAYLEPEEGKYNWSYIDDVVEKYVPMGYGVSFRISCKETGSAPGSVPQEIDGVKYATPYWVKQAGAKGIDCPEFGNCSWTPDWLDPIFLEKLDNFHKAFAEKYDGKPWVRYTDVGSIGEWGEGHTHRSTRIPPTVEEVKTHIDLYLRHYKNTQIVVTDDLLYWNKPEEDVNELFEYVKSKNISFRDDSPLVEWYVENYLNKWTVTHPQFFEAVYKKFPTVFELEHYHKVKRSGYWLGMNGEDTIPGIGVSGADIFRNALALIRPTYVGFHGYLGDWLNDNPQLTGELLNRCGYWYFPKSIRIHEFKNGVLSFEIDWLNKGVAPAYNVYALKGKLIPENGTGSAIEFEIEDSGNKNWMPGVVAKEKYQAKLPVRPGGNYDFSIQLFDKKSGKPVEIGLSAEIKNGNYFIIHQVSF</sequence>
<feature type="chain" id="PRO_5032326259" description="DUF4832 domain-containing protein" evidence="1">
    <location>
        <begin position="24"/>
        <end position="494"/>
    </location>
</feature>
<dbReference type="SUPFAM" id="SSF51445">
    <property type="entry name" value="(Trans)glycosidases"/>
    <property type="match status" value="1"/>
</dbReference>
<dbReference type="EMBL" id="DSDK01000041">
    <property type="protein sequence ID" value="HDR50132.1"/>
    <property type="molecule type" value="Genomic_DNA"/>
</dbReference>
<evidence type="ECO:0008006" key="3">
    <source>
        <dbReference type="Google" id="ProtNLM"/>
    </source>
</evidence>
<dbReference type="AlphaFoldDB" id="A0A831LP91"/>
<gene>
    <name evidence="2" type="ORF">ENN90_00725</name>
</gene>
<dbReference type="Proteomes" id="UP000886047">
    <property type="component" value="Unassembled WGS sequence"/>
</dbReference>
<dbReference type="Gene3D" id="3.20.20.80">
    <property type="entry name" value="Glycosidases"/>
    <property type="match status" value="1"/>
</dbReference>
<evidence type="ECO:0000256" key="1">
    <source>
        <dbReference type="SAM" id="SignalP"/>
    </source>
</evidence>
<organism evidence="2">
    <name type="scientific">Mariniphaga anaerophila</name>
    <dbReference type="NCBI Taxonomy" id="1484053"/>
    <lineage>
        <taxon>Bacteria</taxon>
        <taxon>Pseudomonadati</taxon>
        <taxon>Bacteroidota</taxon>
        <taxon>Bacteroidia</taxon>
        <taxon>Marinilabiliales</taxon>
        <taxon>Prolixibacteraceae</taxon>
        <taxon>Mariniphaga</taxon>
    </lineage>
</organism>
<reference evidence="2" key="1">
    <citation type="journal article" date="2020" name="mSystems">
        <title>Genome- and Community-Level Interaction Insights into Carbon Utilization and Element Cycling Functions of Hydrothermarchaeota in Hydrothermal Sediment.</title>
        <authorList>
            <person name="Zhou Z."/>
            <person name="Liu Y."/>
            <person name="Xu W."/>
            <person name="Pan J."/>
            <person name="Luo Z.H."/>
            <person name="Li M."/>
        </authorList>
    </citation>
    <scope>NUCLEOTIDE SEQUENCE [LARGE SCALE GENOMIC DNA]</scope>
    <source>
        <strain evidence="2">SpSt-1217</strain>
    </source>
</reference>
<comment type="caution">
    <text evidence="2">The sequence shown here is derived from an EMBL/GenBank/DDBJ whole genome shotgun (WGS) entry which is preliminary data.</text>
</comment>
<accession>A0A831LP91</accession>
<feature type="signal peptide" evidence="1">
    <location>
        <begin position="1"/>
        <end position="23"/>
    </location>
</feature>
<protein>
    <recommendedName>
        <fullName evidence="3">DUF4832 domain-containing protein</fullName>
    </recommendedName>
</protein>
<dbReference type="PROSITE" id="PS51257">
    <property type="entry name" value="PROKAR_LIPOPROTEIN"/>
    <property type="match status" value="1"/>
</dbReference>
<keyword evidence="1" id="KW-0732">Signal</keyword>
<evidence type="ECO:0000313" key="2">
    <source>
        <dbReference type="EMBL" id="HDR50132.1"/>
    </source>
</evidence>
<dbReference type="InterPro" id="IPR017853">
    <property type="entry name" value="GH"/>
</dbReference>
<proteinExistence type="predicted"/>
<name>A0A831LP91_9BACT</name>